<dbReference type="PANTHER" id="PTHR10846:SF8">
    <property type="entry name" value="INNER MEMBRANE PROTEIN YRBG"/>
    <property type="match status" value="1"/>
</dbReference>
<feature type="transmembrane region" description="Helical" evidence="5">
    <location>
        <begin position="66"/>
        <end position="88"/>
    </location>
</feature>
<keyword evidence="8" id="KW-1185">Reference proteome</keyword>
<evidence type="ECO:0000313" key="8">
    <source>
        <dbReference type="Proteomes" id="UP000320176"/>
    </source>
</evidence>
<dbReference type="GO" id="GO:0005886">
    <property type="term" value="C:plasma membrane"/>
    <property type="evidence" value="ECO:0007669"/>
    <property type="project" value="TreeGrafter"/>
</dbReference>
<organism evidence="7 8">
    <name type="scientific">Stieleria varia</name>
    <dbReference type="NCBI Taxonomy" id="2528005"/>
    <lineage>
        <taxon>Bacteria</taxon>
        <taxon>Pseudomonadati</taxon>
        <taxon>Planctomycetota</taxon>
        <taxon>Planctomycetia</taxon>
        <taxon>Pirellulales</taxon>
        <taxon>Pirellulaceae</taxon>
        <taxon>Stieleria</taxon>
    </lineage>
</organism>
<protein>
    <submittedName>
        <fullName evidence="7">Inner membrane protein YrbG</fullName>
    </submittedName>
</protein>
<gene>
    <name evidence="7" type="primary">yrbG_1</name>
    <name evidence="7" type="ORF">Pla52n_56460</name>
</gene>
<feature type="transmembrane region" description="Helical" evidence="5">
    <location>
        <begin position="209"/>
        <end position="228"/>
    </location>
</feature>
<feature type="transmembrane region" description="Helical" evidence="5">
    <location>
        <begin position="132"/>
        <end position="151"/>
    </location>
</feature>
<name>A0A5C6A3I1_9BACT</name>
<feature type="transmembrane region" description="Helical" evidence="5">
    <location>
        <begin position="310"/>
        <end position="331"/>
    </location>
</feature>
<evidence type="ECO:0000256" key="4">
    <source>
        <dbReference type="ARBA" id="ARBA00023136"/>
    </source>
</evidence>
<dbReference type="EMBL" id="SJPN01000008">
    <property type="protein sequence ID" value="TWT93818.1"/>
    <property type="molecule type" value="Genomic_DNA"/>
</dbReference>
<dbReference type="AlphaFoldDB" id="A0A5C6A3I1"/>
<sequence>MVAFWFTLLALGVGVTGIVLASSADQLGEAFRLERSVTGFILLAAATSLPELIVSGQLAWNDLPDMAVGGVMGSCLINLLILAGIDLSQRSRGRILSRRAAAHALAALASIMMAAIVGVCVLMPGLPTLGRFHVGTVLVFLSYFVTVRLVFVDRVTSEPVEPHESVSILPETASEQPTRHWLRPLLYYLGATGVILALAAPLTGTSESLATILGLSGTFFGAVFIALVTSLPEAVTTYQATRMDAHDLAIGNILGSNTFNLLILVAIDAFYHKPLFSDLGPVHAITALGIIVTTTIAVMGILYRVEKRIWYLEPDAAGVILSALLFFYFVYSM</sequence>
<dbReference type="InterPro" id="IPR004481">
    <property type="entry name" value="K/Na/Ca-exchanger"/>
</dbReference>
<proteinExistence type="predicted"/>
<dbReference type="GO" id="GO:0006874">
    <property type="term" value="P:intracellular calcium ion homeostasis"/>
    <property type="evidence" value="ECO:0007669"/>
    <property type="project" value="TreeGrafter"/>
</dbReference>
<dbReference type="Proteomes" id="UP000320176">
    <property type="component" value="Unassembled WGS sequence"/>
</dbReference>
<feature type="domain" description="Sodium/calcium exchanger membrane region" evidence="6">
    <location>
        <begin position="186"/>
        <end position="330"/>
    </location>
</feature>
<keyword evidence="3 5" id="KW-1133">Transmembrane helix</keyword>
<dbReference type="InterPro" id="IPR044880">
    <property type="entry name" value="NCX_ion-bd_dom_sf"/>
</dbReference>
<evidence type="ECO:0000256" key="3">
    <source>
        <dbReference type="ARBA" id="ARBA00022989"/>
    </source>
</evidence>
<keyword evidence="2 5" id="KW-0812">Transmembrane</keyword>
<feature type="transmembrane region" description="Helical" evidence="5">
    <location>
        <begin position="249"/>
        <end position="271"/>
    </location>
</feature>
<keyword evidence="4 5" id="KW-0472">Membrane</keyword>
<comment type="caution">
    <text evidence="7">The sequence shown here is derived from an EMBL/GenBank/DDBJ whole genome shotgun (WGS) entry which is preliminary data.</text>
</comment>
<dbReference type="InterPro" id="IPR004837">
    <property type="entry name" value="NaCa_Exmemb"/>
</dbReference>
<dbReference type="GO" id="GO:0008273">
    <property type="term" value="F:calcium, potassium:sodium antiporter activity"/>
    <property type="evidence" value="ECO:0007669"/>
    <property type="project" value="TreeGrafter"/>
</dbReference>
<dbReference type="PANTHER" id="PTHR10846">
    <property type="entry name" value="SODIUM/POTASSIUM/CALCIUM EXCHANGER"/>
    <property type="match status" value="1"/>
</dbReference>
<accession>A0A5C6A3I1</accession>
<feature type="transmembrane region" description="Helical" evidence="5">
    <location>
        <begin position="100"/>
        <end position="126"/>
    </location>
</feature>
<evidence type="ECO:0000256" key="5">
    <source>
        <dbReference type="SAM" id="Phobius"/>
    </source>
</evidence>
<feature type="domain" description="Sodium/calcium exchanger membrane region" evidence="6">
    <location>
        <begin position="3"/>
        <end position="146"/>
    </location>
</feature>
<dbReference type="Pfam" id="PF01699">
    <property type="entry name" value="Na_Ca_ex"/>
    <property type="match status" value="2"/>
</dbReference>
<dbReference type="Gene3D" id="1.20.1420.30">
    <property type="entry name" value="NCX, central ion-binding region"/>
    <property type="match status" value="1"/>
</dbReference>
<evidence type="ECO:0000256" key="2">
    <source>
        <dbReference type="ARBA" id="ARBA00022692"/>
    </source>
</evidence>
<evidence type="ECO:0000259" key="6">
    <source>
        <dbReference type="Pfam" id="PF01699"/>
    </source>
</evidence>
<reference evidence="7 8" key="1">
    <citation type="submission" date="2019-02" db="EMBL/GenBank/DDBJ databases">
        <title>Deep-cultivation of Planctomycetes and their phenomic and genomic characterization uncovers novel biology.</title>
        <authorList>
            <person name="Wiegand S."/>
            <person name="Jogler M."/>
            <person name="Boedeker C."/>
            <person name="Pinto D."/>
            <person name="Vollmers J."/>
            <person name="Rivas-Marin E."/>
            <person name="Kohn T."/>
            <person name="Peeters S.H."/>
            <person name="Heuer A."/>
            <person name="Rast P."/>
            <person name="Oberbeckmann S."/>
            <person name="Bunk B."/>
            <person name="Jeske O."/>
            <person name="Meyerdierks A."/>
            <person name="Storesund J.E."/>
            <person name="Kallscheuer N."/>
            <person name="Luecker S."/>
            <person name="Lage O.M."/>
            <person name="Pohl T."/>
            <person name="Merkel B.J."/>
            <person name="Hornburger P."/>
            <person name="Mueller R.-W."/>
            <person name="Bruemmer F."/>
            <person name="Labrenz M."/>
            <person name="Spormann A.M."/>
            <person name="Op Den Camp H."/>
            <person name="Overmann J."/>
            <person name="Amann R."/>
            <person name="Jetten M.S.M."/>
            <person name="Mascher T."/>
            <person name="Medema M.H."/>
            <person name="Devos D.P."/>
            <person name="Kaster A.-K."/>
            <person name="Ovreas L."/>
            <person name="Rohde M."/>
            <person name="Galperin M.Y."/>
            <person name="Jogler C."/>
        </authorList>
    </citation>
    <scope>NUCLEOTIDE SEQUENCE [LARGE SCALE GENOMIC DNA]</scope>
    <source>
        <strain evidence="7 8">Pla52n</strain>
    </source>
</reference>
<dbReference type="RefSeq" id="WP_146522642.1">
    <property type="nucleotide sequence ID" value="NZ_CP151726.1"/>
</dbReference>
<feature type="transmembrane region" description="Helical" evidence="5">
    <location>
        <begin position="283"/>
        <end position="303"/>
    </location>
</feature>
<evidence type="ECO:0000313" key="7">
    <source>
        <dbReference type="EMBL" id="TWT93818.1"/>
    </source>
</evidence>
<dbReference type="OrthoDB" id="9794225at2"/>
<evidence type="ECO:0000256" key="1">
    <source>
        <dbReference type="ARBA" id="ARBA00004141"/>
    </source>
</evidence>
<feature type="transmembrane region" description="Helical" evidence="5">
    <location>
        <begin position="185"/>
        <end position="203"/>
    </location>
</feature>
<dbReference type="GO" id="GO:0005262">
    <property type="term" value="F:calcium channel activity"/>
    <property type="evidence" value="ECO:0007669"/>
    <property type="project" value="TreeGrafter"/>
</dbReference>
<comment type="subcellular location">
    <subcellularLocation>
        <location evidence="1">Membrane</location>
        <topology evidence="1">Multi-pass membrane protein</topology>
    </subcellularLocation>
</comment>